<organism evidence="1 2">
    <name type="scientific">Candidatus Nitrotoga fabula</name>
    <dbReference type="NCBI Taxonomy" id="2182327"/>
    <lineage>
        <taxon>Bacteria</taxon>
        <taxon>Pseudomonadati</taxon>
        <taxon>Pseudomonadota</taxon>
        <taxon>Betaproteobacteria</taxon>
        <taxon>Nitrosomonadales</taxon>
        <taxon>Gallionellaceae</taxon>
        <taxon>Candidatus Nitrotoga</taxon>
    </lineage>
</organism>
<dbReference type="EMBL" id="CAJNBL010000005">
    <property type="protein sequence ID" value="CAE6694942.1"/>
    <property type="molecule type" value="Genomic_DNA"/>
</dbReference>
<protein>
    <submittedName>
        <fullName evidence="1">Uncharacterized protein</fullName>
    </submittedName>
</protein>
<gene>
    <name evidence="1" type="ORF">NTGZN8_130166</name>
</gene>
<reference evidence="1" key="1">
    <citation type="submission" date="2021-02" db="EMBL/GenBank/DDBJ databases">
        <authorList>
            <person name="Han P."/>
        </authorList>
    </citation>
    <scope>NUCLEOTIDE SEQUENCE</scope>
    <source>
        <strain evidence="1">Candidatus Nitrotoga sp. ZN8</strain>
    </source>
</reference>
<evidence type="ECO:0000313" key="2">
    <source>
        <dbReference type="Proteomes" id="UP000675882"/>
    </source>
</evidence>
<comment type="caution">
    <text evidence="1">The sequence shown here is derived from an EMBL/GenBank/DDBJ whole genome shotgun (WGS) entry which is preliminary data.</text>
</comment>
<sequence length="48" mass="5540">MVEFDAQLPPHSYTVSRIHSDRIKPLIQEIACAPAWIQEILIPKQERA</sequence>
<dbReference type="AlphaFoldDB" id="A0A916BCX5"/>
<keyword evidence="2" id="KW-1185">Reference proteome</keyword>
<dbReference type="Proteomes" id="UP000675882">
    <property type="component" value="Unassembled WGS sequence"/>
</dbReference>
<proteinExistence type="predicted"/>
<accession>A0A916BCX5</accession>
<name>A0A916BCX5_9PROT</name>
<evidence type="ECO:0000313" key="1">
    <source>
        <dbReference type="EMBL" id="CAE6694942.1"/>
    </source>
</evidence>